<dbReference type="AlphaFoldDB" id="A0A1H0E7R1"/>
<evidence type="ECO:0000256" key="3">
    <source>
        <dbReference type="ARBA" id="ARBA00022989"/>
    </source>
</evidence>
<feature type="transmembrane region" description="Helical" evidence="5">
    <location>
        <begin position="70"/>
        <end position="88"/>
    </location>
</feature>
<protein>
    <submittedName>
        <fullName evidence="6">DoxX-like family protein</fullName>
    </submittedName>
</protein>
<dbReference type="STRING" id="1052260.SAMN05660199_00676"/>
<dbReference type="InterPro" id="IPR032808">
    <property type="entry name" value="DoxX"/>
</dbReference>
<feature type="transmembrane region" description="Helical" evidence="5">
    <location>
        <begin position="44"/>
        <end position="65"/>
    </location>
</feature>
<dbReference type="Pfam" id="PF13564">
    <property type="entry name" value="DoxX_2"/>
    <property type="match status" value="1"/>
</dbReference>
<reference evidence="7" key="1">
    <citation type="submission" date="2016-10" db="EMBL/GenBank/DDBJ databases">
        <authorList>
            <person name="Varghese N."/>
            <person name="Submissions S."/>
        </authorList>
    </citation>
    <scope>NUCLEOTIDE SEQUENCE [LARGE SCALE GENOMIC DNA]</scope>
    <source>
        <strain evidence="7">DSM 45843</strain>
    </source>
</reference>
<keyword evidence="4 5" id="KW-0472">Membrane</keyword>
<evidence type="ECO:0000313" key="6">
    <source>
        <dbReference type="EMBL" id="SDN78452.1"/>
    </source>
</evidence>
<dbReference type="EMBL" id="FNIR01000002">
    <property type="protein sequence ID" value="SDN78452.1"/>
    <property type="molecule type" value="Genomic_DNA"/>
</dbReference>
<evidence type="ECO:0000256" key="2">
    <source>
        <dbReference type="ARBA" id="ARBA00022692"/>
    </source>
</evidence>
<dbReference type="GO" id="GO:0016020">
    <property type="term" value="C:membrane"/>
    <property type="evidence" value="ECO:0007669"/>
    <property type="project" value="UniProtKB-SubCell"/>
</dbReference>
<keyword evidence="2 5" id="KW-0812">Transmembrane</keyword>
<accession>A0A1H0E7R1</accession>
<keyword evidence="7" id="KW-1185">Reference proteome</keyword>
<feature type="transmembrane region" description="Helical" evidence="5">
    <location>
        <begin position="94"/>
        <end position="111"/>
    </location>
</feature>
<keyword evidence="3 5" id="KW-1133">Transmembrane helix</keyword>
<evidence type="ECO:0000256" key="4">
    <source>
        <dbReference type="ARBA" id="ARBA00023136"/>
    </source>
</evidence>
<dbReference type="RefSeq" id="WP_091239747.1">
    <property type="nucleotide sequence ID" value="NZ_FNIR01000002.1"/>
</dbReference>
<name>A0A1H0E7R1_9ACTN</name>
<evidence type="ECO:0000256" key="5">
    <source>
        <dbReference type="SAM" id="Phobius"/>
    </source>
</evidence>
<evidence type="ECO:0000313" key="7">
    <source>
        <dbReference type="Proteomes" id="UP000199088"/>
    </source>
</evidence>
<dbReference type="OrthoDB" id="165191at2"/>
<comment type="subcellular location">
    <subcellularLocation>
        <location evidence="1">Membrane</location>
        <topology evidence="1">Multi-pass membrane protein</topology>
    </subcellularLocation>
</comment>
<organism evidence="6 7">
    <name type="scientific">Klenkia soli</name>
    <dbReference type="NCBI Taxonomy" id="1052260"/>
    <lineage>
        <taxon>Bacteria</taxon>
        <taxon>Bacillati</taxon>
        <taxon>Actinomycetota</taxon>
        <taxon>Actinomycetes</taxon>
        <taxon>Geodermatophilales</taxon>
        <taxon>Geodermatophilaceae</taxon>
        <taxon>Klenkia</taxon>
    </lineage>
</organism>
<sequence length="116" mass="11526">MFIATVVVTVFLTVALVASAIGKLTKNEGATAAVLGVGVPANRIPVLAALELAGAVGLVIGLVLWAPLGIAAAVGVVLYFLGAVVAHLRVKDNGYGPAAFLLLVAVAALVLRSITA</sequence>
<dbReference type="Proteomes" id="UP000199088">
    <property type="component" value="Unassembled WGS sequence"/>
</dbReference>
<evidence type="ECO:0000256" key="1">
    <source>
        <dbReference type="ARBA" id="ARBA00004141"/>
    </source>
</evidence>
<proteinExistence type="predicted"/>
<gene>
    <name evidence="6" type="ORF">SAMN05660199_00676</name>
</gene>